<gene>
    <name evidence="2" type="ORF">ALC53_02892</name>
</gene>
<dbReference type="AlphaFoldDB" id="A0A195BR22"/>
<proteinExistence type="predicted"/>
<feature type="compositionally biased region" description="Basic and acidic residues" evidence="1">
    <location>
        <begin position="130"/>
        <end position="144"/>
    </location>
</feature>
<reference evidence="2 3" key="1">
    <citation type="submission" date="2015-09" db="EMBL/GenBank/DDBJ databases">
        <title>Atta colombica WGS genome.</title>
        <authorList>
            <person name="Nygaard S."/>
            <person name="Hu H."/>
            <person name="Boomsma J."/>
            <person name="Zhang G."/>
        </authorList>
    </citation>
    <scope>NUCLEOTIDE SEQUENCE [LARGE SCALE GENOMIC DNA]</scope>
    <source>
        <strain evidence="2">Treedump-2</strain>
        <tissue evidence="2">Whole body</tissue>
    </source>
</reference>
<keyword evidence="3" id="KW-1185">Reference proteome</keyword>
<dbReference type="EMBL" id="KQ976424">
    <property type="protein sequence ID" value="KYM88409.1"/>
    <property type="molecule type" value="Genomic_DNA"/>
</dbReference>
<sequence length="245" mass="27289">MAAIQRRKTSAAKRNLAGVLVPVVLVVAGSKLPPAGLLRYARFSWKIARLPAPSHYTRRACDSNYVNTARIEYATTRRITLGKACPGQCKRIDRVANKTTRLGEIFPEKRLASSIRGRLIRQGKLTDTPRTVDGRLDSSPIRDADESDAGANERPGLRPAGRKTDWPTQMHTVIINLLEILRNRTDIHCAASSPGPAFPHTPSGICAFFVSYFRVKEKSWDKLIAVTFTSSRWLRSAEKRALQLL</sequence>
<protein>
    <submittedName>
        <fullName evidence="2">Uncharacterized protein</fullName>
    </submittedName>
</protein>
<name>A0A195BR22_9HYME</name>
<evidence type="ECO:0000313" key="3">
    <source>
        <dbReference type="Proteomes" id="UP000078540"/>
    </source>
</evidence>
<feature type="region of interest" description="Disordered" evidence="1">
    <location>
        <begin position="123"/>
        <end position="165"/>
    </location>
</feature>
<evidence type="ECO:0000256" key="1">
    <source>
        <dbReference type="SAM" id="MobiDB-lite"/>
    </source>
</evidence>
<accession>A0A195BR22</accession>
<dbReference type="Proteomes" id="UP000078540">
    <property type="component" value="Unassembled WGS sequence"/>
</dbReference>
<evidence type="ECO:0000313" key="2">
    <source>
        <dbReference type="EMBL" id="KYM88409.1"/>
    </source>
</evidence>
<organism evidence="2 3">
    <name type="scientific">Atta colombica</name>
    <dbReference type="NCBI Taxonomy" id="520822"/>
    <lineage>
        <taxon>Eukaryota</taxon>
        <taxon>Metazoa</taxon>
        <taxon>Ecdysozoa</taxon>
        <taxon>Arthropoda</taxon>
        <taxon>Hexapoda</taxon>
        <taxon>Insecta</taxon>
        <taxon>Pterygota</taxon>
        <taxon>Neoptera</taxon>
        <taxon>Endopterygota</taxon>
        <taxon>Hymenoptera</taxon>
        <taxon>Apocrita</taxon>
        <taxon>Aculeata</taxon>
        <taxon>Formicoidea</taxon>
        <taxon>Formicidae</taxon>
        <taxon>Myrmicinae</taxon>
        <taxon>Atta</taxon>
    </lineage>
</organism>